<organism evidence="1 2">
    <name type="scientific">Parafrankia colletiae</name>
    <dbReference type="NCBI Taxonomy" id="573497"/>
    <lineage>
        <taxon>Bacteria</taxon>
        <taxon>Bacillati</taxon>
        <taxon>Actinomycetota</taxon>
        <taxon>Actinomycetes</taxon>
        <taxon>Frankiales</taxon>
        <taxon>Frankiaceae</taxon>
        <taxon>Parafrankia</taxon>
    </lineage>
</organism>
<accession>A0A1S1R5J5</accession>
<gene>
    <name evidence="1" type="ORF">CC117_33325</name>
</gene>
<dbReference type="AlphaFoldDB" id="A0A1S1R5J5"/>
<keyword evidence="2" id="KW-1185">Reference proteome</keyword>
<protein>
    <submittedName>
        <fullName evidence="1">Uncharacterized protein</fullName>
    </submittedName>
</protein>
<dbReference type="EMBL" id="MBLM01000060">
    <property type="protein sequence ID" value="OHV41019.1"/>
    <property type="molecule type" value="Genomic_DNA"/>
</dbReference>
<dbReference type="Proteomes" id="UP000179627">
    <property type="component" value="Unassembled WGS sequence"/>
</dbReference>
<sequence>MGLALRAADLLAFSLARAGLATTRTDLNRALTRFFEYCAAVGATVPEAVTLAETIYTWRVEITNALLRGLFNAAGKASVLRARRRRRTILSQYAQLVSGRERSTLRPGLGLRIRSPSTLLTLNRPDINRSDLARS</sequence>
<reference evidence="2" key="1">
    <citation type="submission" date="2016-07" db="EMBL/GenBank/DDBJ databases">
        <title>Sequence Frankia sp. strain CcI1.17.</title>
        <authorList>
            <person name="Ghodhbane-Gtari F."/>
            <person name="Swanson E."/>
            <person name="Gueddou A."/>
            <person name="Morris K."/>
            <person name="Hezbri K."/>
            <person name="Ktari A."/>
            <person name="Nouioui I."/>
            <person name="Abebe-Akele F."/>
            <person name="Simpson S."/>
            <person name="Thomas K."/>
            <person name="Gtari M."/>
            <person name="Tisa L.S."/>
            <person name="Hurst S."/>
        </authorList>
    </citation>
    <scope>NUCLEOTIDE SEQUENCE [LARGE SCALE GENOMIC DNA]</scope>
    <source>
        <strain evidence="2">Cc1.17</strain>
    </source>
</reference>
<comment type="caution">
    <text evidence="1">The sequence shown here is derived from an EMBL/GenBank/DDBJ whole genome shotgun (WGS) entry which is preliminary data.</text>
</comment>
<proteinExistence type="predicted"/>
<evidence type="ECO:0000313" key="2">
    <source>
        <dbReference type="Proteomes" id="UP000179627"/>
    </source>
</evidence>
<evidence type="ECO:0000313" key="1">
    <source>
        <dbReference type="EMBL" id="OHV41019.1"/>
    </source>
</evidence>
<name>A0A1S1R5J5_9ACTN</name>